<name>A0A5K7YPI2_9BACT</name>
<evidence type="ECO:0000313" key="3">
    <source>
        <dbReference type="Proteomes" id="UP000427906"/>
    </source>
</evidence>
<dbReference type="InterPro" id="IPR000873">
    <property type="entry name" value="AMP-dep_synth/lig_dom"/>
</dbReference>
<sequence length="84" mass="9480">MPKKYPEREALVFKDRRVTYKELDKKANELGKVLIEFGIEKVDKVAIMSHNCIQYAILLFAVAKIGARNPLDAANWGSLEGSTQ</sequence>
<reference evidence="2 3" key="1">
    <citation type="submission" date="2019-11" db="EMBL/GenBank/DDBJ databases">
        <title>Comparative genomics of hydrocarbon-degrading Desulfosarcina strains.</title>
        <authorList>
            <person name="Watanabe M."/>
            <person name="Kojima H."/>
            <person name="Fukui M."/>
        </authorList>
    </citation>
    <scope>NUCLEOTIDE SEQUENCE [LARGE SCALE GENOMIC DNA]</scope>
    <source>
        <strain evidence="2 3">PL12</strain>
    </source>
</reference>
<gene>
    <name evidence="2" type="ORF">DSCA_37090</name>
</gene>
<protein>
    <recommendedName>
        <fullName evidence="1">AMP-dependent synthetase/ligase domain-containing protein</fullName>
    </recommendedName>
</protein>
<dbReference type="PANTHER" id="PTHR43767">
    <property type="entry name" value="LONG-CHAIN-FATTY-ACID--COA LIGASE"/>
    <property type="match status" value="1"/>
</dbReference>
<dbReference type="KEGG" id="dalk:DSCA_37090"/>
<keyword evidence="3" id="KW-1185">Reference proteome</keyword>
<dbReference type="PANTHER" id="PTHR43767:SF1">
    <property type="entry name" value="NONRIBOSOMAL PEPTIDE SYNTHASE PES1 (EUROFUNG)-RELATED"/>
    <property type="match status" value="1"/>
</dbReference>
<proteinExistence type="predicted"/>
<dbReference type="Gene3D" id="3.40.50.980">
    <property type="match status" value="1"/>
</dbReference>
<evidence type="ECO:0000313" key="2">
    <source>
        <dbReference type="EMBL" id="BBO69779.1"/>
    </source>
</evidence>
<dbReference type="Pfam" id="PF00501">
    <property type="entry name" value="AMP-binding"/>
    <property type="match status" value="1"/>
</dbReference>
<accession>A0A5K7YPI2</accession>
<organism evidence="2 3">
    <name type="scientific">Desulfosarcina alkanivorans</name>
    <dbReference type="NCBI Taxonomy" id="571177"/>
    <lineage>
        <taxon>Bacteria</taxon>
        <taxon>Pseudomonadati</taxon>
        <taxon>Thermodesulfobacteriota</taxon>
        <taxon>Desulfobacteria</taxon>
        <taxon>Desulfobacterales</taxon>
        <taxon>Desulfosarcinaceae</taxon>
        <taxon>Desulfosarcina</taxon>
    </lineage>
</organism>
<evidence type="ECO:0000259" key="1">
    <source>
        <dbReference type="Pfam" id="PF00501"/>
    </source>
</evidence>
<dbReference type="SUPFAM" id="SSF56801">
    <property type="entry name" value="Acetyl-CoA synthetase-like"/>
    <property type="match status" value="1"/>
</dbReference>
<feature type="domain" description="AMP-dependent synthetase/ligase" evidence="1">
    <location>
        <begin position="3"/>
        <end position="67"/>
    </location>
</feature>
<dbReference type="InterPro" id="IPR050237">
    <property type="entry name" value="ATP-dep_AMP-bd_enzyme"/>
</dbReference>
<dbReference type="Proteomes" id="UP000427906">
    <property type="component" value="Chromosome"/>
</dbReference>
<dbReference type="AlphaFoldDB" id="A0A5K7YPI2"/>
<dbReference type="EMBL" id="AP021874">
    <property type="protein sequence ID" value="BBO69779.1"/>
    <property type="molecule type" value="Genomic_DNA"/>
</dbReference>